<evidence type="ECO:0000313" key="2">
    <source>
        <dbReference type="EMBL" id="MEK8051238.1"/>
    </source>
</evidence>
<accession>A0ABU9CHA5</accession>
<keyword evidence="3" id="KW-1185">Reference proteome</keyword>
<evidence type="ECO:0000313" key="3">
    <source>
        <dbReference type="Proteomes" id="UP001365405"/>
    </source>
</evidence>
<feature type="transmembrane region" description="Helical" evidence="1">
    <location>
        <begin position="21"/>
        <end position="45"/>
    </location>
</feature>
<feature type="transmembrane region" description="Helical" evidence="1">
    <location>
        <begin position="89"/>
        <end position="108"/>
    </location>
</feature>
<keyword evidence="1" id="KW-0472">Membrane</keyword>
<evidence type="ECO:0008006" key="4">
    <source>
        <dbReference type="Google" id="ProtNLM"/>
    </source>
</evidence>
<gene>
    <name evidence="2" type="ORF">AACH10_13390</name>
</gene>
<dbReference type="EMBL" id="JBBUTH010000007">
    <property type="protein sequence ID" value="MEK8051238.1"/>
    <property type="molecule type" value="Genomic_DNA"/>
</dbReference>
<organism evidence="2 3">
    <name type="scientific">Pseudaquabacterium inlustre</name>
    <dbReference type="NCBI Taxonomy" id="2984192"/>
    <lineage>
        <taxon>Bacteria</taxon>
        <taxon>Pseudomonadati</taxon>
        <taxon>Pseudomonadota</taxon>
        <taxon>Betaproteobacteria</taxon>
        <taxon>Burkholderiales</taxon>
        <taxon>Sphaerotilaceae</taxon>
        <taxon>Pseudaquabacterium</taxon>
    </lineage>
</organism>
<comment type="caution">
    <text evidence="2">The sequence shown here is derived from an EMBL/GenBank/DDBJ whole genome shotgun (WGS) entry which is preliminary data.</text>
</comment>
<dbReference type="RefSeq" id="WP_341410927.1">
    <property type="nucleotide sequence ID" value="NZ_JBBUTH010000007.1"/>
</dbReference>
<dbReference type="Proteomes" id="UP001365405">
    <property type="component" value="Unassembled WGS sequence"/>
</dbReference>
<feature type="transmembrane region" description="Helical" evidence="1">
    <location>
        <begin position="114"/>
        <end position="134"/>
    </location>
</feature>
<keyword evidence="1" id="KW-1133">Transmembrane helix</keyword>
<name>A0ABU9CHA5_9BURK</name>
<evidence type="ECO:0000256" key="1">
    <source>
        <dbReference type="SAM" id="Phobius"/>
    </source>
</evidence>
<protein>
    <recommendedName>
        <fullName evidence="4">CPBP family intramembrane metalloprotease</fullName>
    </recommendedName>
</protein>
<feature type="transmembrane region" description="Helical" evidence="1">
    <location>
        <begin position="65"/>
        <end position="82"/>
    </location>
</feature>
<sequence length="167" mass="17721">MLIETVLSALLRPRVGPWRHALALFPAAIFPSAALFKVALTISVATGLPAQQLMPPDRSPSMGEVLGAVAFAPVAETLLLAAGLRILCLLKQSLLVTAGLSAVIWGLLHAVQGALWFFGTFWSFFLFSCAFLVWRQRSFAHAFIAASVPHALVNGTAMALLAVRGAA</sequence>
<reference evidence="2 3" key="1">
    <citation type="submission" date="2024-04" db="EMBL/GenBank/DDBJ databases">
        <title>Novel species of the genus Ideonella isolated from streams.</title>
        <authorList>
            <person name="Lu H."/>
        </authorList>
    </citation>
    <scope>NUCLEOTIDE SEQUENCE [LARGE SCALE GENOMIC DNA]</scope>
    <source>
        <strain evidence="2 3">DXS22W</strain>
    </source>
</reference>
<proteinExistence type="predicted"/>
<keyword evidence="1" id="KW-0812">Transmembrane</keyword>